<keyword evidence="3" id="KW-1185">Reference proteome</keyword>
<proteinExistence type="predicted"/>
<reference evidence="2 3" key="1">
    <citation type="journal article" date="2023" name="Proc. Natl. Acad. Sci. U.S.A.">
        <title>A global phylogenomic analysis of the shiitake genus Lentinula.</title>
        <authorList>
            <person name="Sierra-Patev S."/>
            <person name="Min B."/>
            <person name="Naranjo-Ortiz M."/>
            <person name="Looney B."/>
            <person name="Konkel Z."/>
            <person name="Slot J.C."/>
            <person name="Sakamoto Y."/>
            <person name="Steenwyk J.L."/>
            <person name="Rokas A."/>
            <person name="Carro J."/>
            <person name="Camarero S."/>
            <person name="Ferreira P."/>
            <person name="Molpeceres G."/>
            <person name="Ruiz-Duenas F.J."/>
            <person name="Serrano A."/>
            <person name="Henrissat B."/>
            <person name="Drula E."/>
            <person name="Hughes K.W."/>
            <person name="Mata J.L."/>
            <person name="Ishikawa N.K."/>
            <person name="Vargas-Isla R."/>
            <person name="Ushijima S."/>
            <person name="Smith C.A."/>
            <person name="Donoghue J."/>
            <person name="Ahrendt S."/>
            <person name="Andreopoulos W."/>
            <person name="He G."/>
            <person name="LaButti K."/>
            <person name="Lipzen A."/>
            <person name="Ng V."/>
            <person name="Riley R."/>
            <person name="Sandor L."/>
            <person name="Barry K."/>
            <person name="Martinez A.T."/>
            <person name="Xiao Y."/>
            <person name="Gibbons J.G."/>
            <person name="Terashima K."/>
            <person name="Grigoriev I.V."/>
            <person name="Hibbett D."/>
        </authorList>
    </citation>
    <scope>NUCLEOTIDE SEQUENCE [LARGE SCALE GENOMIC DNA]</scope>
    <source>
        <strain evidence="2 3">TFB7810</strain>
    </source>
</reference>
<feature type="compositionally biased region" description="Low complexity" evidence="1">
    <location>
        <begin position="607"/>
        <end position="627"/>
    </location>
</feature>
<sequence>MGNDHSSKLRRIYDSLPPEAQKDFVNRHLSELLKSLSTEKAKHVVSAAIRLQKKYSHIPKIDLKGKRKEIRALLTELRRDSKRAFLKEDSNCMEIISEIIETLVSWIVDIWRLVYEHKVYFSQAHAALLYVWEVALELGESSGVGGCKCAVNSVPVDLTIRTSAGELIKQFSLPNIQDMDKILLWIWRELFVSMLAAGESHARQKITEMLEDVEDSFGWRSLPKITYGGNKDEINNNPHDHDDYCSCFTESDFESEEDGDGTYNCKLHACHWSSKHLEQRFHIRDLVLARLCNLFELEPSPDLYLDIIDISSRPRKTTGQLLKILSVIATNSSSTFAAALSIYAIEDQTYRICKLLDTHSHLLRPQDADQYQTAVSVLVQETRYRPRALKIIEKEIQETAHSVRLLVESSFCGLNTESNKAELQRILKLEMASQPRLDRVNDWIDAVITPISAPMHPVVFAAAMMMGLPPGLDESDESDIMSFLDLDPDDPDLADMREEFRPQLRERFDGWATLALEYSAGQALLSKMFITMAEDMPYLSSADVCQEMLNRLSHRPTKEHVLDAFEGLTEFAAVQRKKKAVRVRRRPDVVVGSISASNSDTLAPQQSFGSGTNPPFSFSFGPPSAAGYSGLEDVD</sequence>
<evidence type="ECO:0000313" key="3">
    <source>
        <dbReference type="Proteomes" id="UP001142393"/>
    </source>
</evidence>
<organism evidence="2 3">
    <name type="scientific">Lentinula detonsa</name>
    <dbReference type="NCBI Taxonomy" id="2804962"/>
    <lineage>
        <taxon>Eukaryota</taxon>
        <taxon>Fungi</taxon>
        <taxon>Dikarya</taxon>
        <taxon>Basidiomycota</taxon>
        <taxon>Agaricomycotina</taxon>
        <taxon>Agaricomycetes</taxon>
        <taxon>Agaricomycetidae</taxon>
        <taxon>Agaricales</taxon>
        <taxon>Marasmiineae</taxon>
        <taxon>Omphalotaceae</taxon>
        <taxon>Lentinula</taxon>
    </lineage>
</organism>
<dbReference type="EMBL" id="JANVFU010000021">
    <property type="protein sequence ID" value="KAJ3738967.1"/>
    <property type="molecule type" value="Genomic_DNA"/>
</dbReference>
<dbReference type="AlphaFoldDB" id="A0A9W8NQU9"/>
<evidence type="ECO:0000256" key="1">
    <source>
        <dbReference type="SAM" id="MobiDB-lite"/>
    </source>
</evidence>
<feature type="region of interest" description="Disordered" evidence="1">
    <location>
        <begin position="601"/>
        <end position="635"/>
    </location>
</feature>
<name>A0A9W8NQU9_9AGAR</name>
<protein>
    <submittedName>
        <fullName evidence="2">Uncharacterized protein</fullName>
    </submittedName>
</protein>
<comment type="caution">
    <text evidence="2">The sequence shown here is derived from an EMBL/GenBank/DDBJ whole genome shotgun (WGS) entry which is preliminary data.</text>
</comment>
<gene>
    <name evidence="2" type="ORF">DFH05DRAFT_1538231</name>
</gene>
<dbReference type="Proteomes" id="UP001142393">
    <property type="component" value="Unassembled WGS sequence"/>
</dbReference>
<accession>A0A9W8NQU9</accession>
<evidence type="ECO:0000313" key="2">
    <source>
        <dbReference type="EMBL" id="KAJ3738967.1"/>
    </source>
</evidence>